<evidence type="ECO:0000256" key="9">
    <source>
        <dbReference type="SAM" id="Phobius"/>
    </source>
</evidence>
<dbReference type="Proteomes" id="UP000030380">
    <property type="component" value="Unassembled WGS sequence"/>
</dbReference>
<sequence>MSYITEEQQVEELKSWWKENSKVIIATFILVVGGVLGWRYWQTHQINSRMATSNEYEQVVQAYLQNPQVNTEVLQKFVDENKDSSYAVFALFARAKSAVEQNNPALAESSFQQAVQISRDDNLRTIAALRLAELQVQQQNYDAAQTTLNNVSDNAWAGSKQQLIGDILLAKGEQQAARQAYQQALESANLNVSDRQLLQLKIDSLAQ</sequence>
<feature type="domain" description="Ancillary SecYEG translocon subunit/Cell division coordinator CpoB TPR" evidence="10">
    <location>
        <begin position="14"/>
        <end position="207"/>
    </location>
</feature>
<dbReference type="PANTHER" id="PTHR38035:SF1">
    <property type="entry name" value="ANCILLARY SECYEG TRANSLOCON SUBUNIT"/>
    <property type="match status" value="1"/>
</dbReference>
<dbReference type="STRING" id="505317.OA57_07540"/>
<keyword evidence="4 9" id="KW-1133">Transmembrane helix</keyword>
<dbReference type="RefSeq" id="WP_034615812.1">
    <property type="nucleotide sequence ID" value="NZ_JSUM01000012.1"/>
</dbReference>
<keyword evidence="3 9" id="KW-0812">Transmembrane</keyword>
<reference evidence="11 12" key="1">
    <citation type="submission" date="2014-11" db="EMBL/GenBank/DDBJ databases">
        <title>Draft genome sequence of Chelonobacter oris 1662T, associated with respiratory disease in Hermann's Tortoises.</title>
        <authorList>
            <person name="Kudirkiene E."/>
            <person name="Hansen M.J."/>
            <person name="Bojesen A.M."/>
        </authorList>
    </citation>
    <scope>NUCLEOTIDE SEQUENCE [LARGE SCALE GENOMIC DNA]</scope>
    <source>
        <strain evidence="11 12">1662</strain>
    </source>
</reference>
<protein>
    <recommendedName>
        <fullName evidence="8">Ancillary SecYEG translocon subunit</fullName>
    </recommendedName>
</protein>
<dbReference type="SUPFAM" id="SSF48452">
    <property type="entry name" value="TPR-like"/>
    <property type="match status" value="1"/>
</dbReference>
<dbReference type="InterPro" id="IPR026039">
    <property type="entry name" value="YfgM"/>
</dbReference>
<evidence type="ECO:0000256" key="6">
    <source>
        <dbReference type="ARBA" id="ARBA00023186"/>
    </source>
</evidence>
<dbReference type="InterPro" id="IPR018704">
    <property type="entry name" value="SecYEG/CpoB_TPR"/>
</dbReference>
<evidence type="ECO:0000259" key="10">
    <source>
        <dbReference type="Pfam" id="PF09976"/>
    </source>
</evidence>
<dbReference type="Pfam" id="PF09976">
    <property type="entry name" value="TPR_21"/>
    <property type="match status" value="1"/>
</dbReference>
<gene>
    <name evidence="11" type="ORF">OA57_07540</name>
</gene>
<comment type="subcellular location">
    <subcellularLocation>
        <location evidence="1">Cell membrane</location>
        <topology evidence="1">Single-pass type II membrane protein</topology>
    </subcellularLocation>
</comment>
<evidence type="ECO:0000256" key="3">
    <source>
        <dbReference type="ARBA" id="ARBA00022692"/>
    </source>
</evidence>
<evidence type="ECO:0000256" key="1">
    <source>
        <dbReference type="ARBA" id="ARBA00004401"/>
    </source>
</evidence>
<comment type="caution">
    <text evidence="11">The sequence shown here is derived from an EMBL/GenBank/DDBJ whole genome shotgun (WGS) entry which is preliminary data.</text>
</comment>
<evidence type="ECO:0000256" key="2">
    <source>
        <dbReference type="ARBA" id="ARBA00022475"/>
    </source>
</evidence>
<evidence type="ECO:0000256" key="4">
    <source>
        <dbReference type="ARBA" id="ARBA00022989"/>
    </source>
</evidence>
<dbReference type="GO" id="GO:0044877">
    <property type="term" value="F:protein-containing complex binding"/>
    <property type="evidence" value="ECO:0007669"/>
    <property type="project" value="InterPro"/>
</dbReference>
<keyword evidence="6" id="KW-0143">Chaperone</keyword>
<keyword evidence="2" id="KW-1003">Cell membrane</keyword>
<dbReference type="InterPro" id="IPR011990">
    <property type="entry name" value="TPR-like_helical_dom_sf"/>
</dbReference>
<dbReference type="EMBL" id="JSUM01000012">
    <property type="protein sequence ID" value="KGQ70176.1"/>
    <property type="molecule type" value="Genomic_DNA"/>
</dbReference>
<accession>A0A0A3ALK6</accession>
<keyword evidence="5 9" id="KW-0472">Membrane</keyword>
<comment type="similarity">
    <text evidence="7">Belongs to the YfgM family.</text>
</comment>
<dbReference type="OrthoDB" id="9789675at2"/>
<dbReference type="PIRSF" id="PIRSF006170">
    <property type="entry name" value="YfgM"/>
    <property type="match status" value="1"/>
</dbReference>
<organism evidence="11 12">
    <name type="scientific">Chelonobacter oris</name>
    <dbReference type="NCBI Taxonomy" id="505317"/>
    <lineage>
        <taxon>Bacteria</taxon>
        <taxon>Pseudomonadati</taxon>
        <taxon>Pseudomonadota</taxon>
        <taxon>Gammaproteobacteria</taxon>
        <taxon>Pasteurellales</taxon>
        <taxon>Pasteurellaceae</taxon>
        <taxon>Chelonobacter</taxon>
    </lineage>
</organism>
<evidence type="ECO:0000256" key="5">
    <source>
        <dbReference type="ARBA" id="ARBA00023136"/>
    </source>
</evidence>
<dbReference type="GO" id="GO:0005886">
    <property type="term" value="C:plasma membrane"/>
    <property type="evidence" value="ECO:0007669"/>
    <property type="project" value="UniProtKB-SubCell"/>
</dbReference>
<dbReference type="PANTHER" id="PTHR38035">
    <property type="entry name" value="UPF0070 PROTEIN YFGM"/>
    <property type="match status" value="1"/>
</dbReference>
<evidence type="ECO:0000313" key="12">
    <source>
        <dbReference type="Proteomes" id="UP000030380"/>
    </source>
</evidence>
<proteinExistence type="inferred from homology"/>
<dbReference type="Gene3D" id="1.25.40.10">
    <property type="entry name" value="Tetratricopeptide repeat domain"/>
    <property type="match status" value="1"/>
</dbReference>
<evidence type="ECO:0000256" key="7">
    <source>
        <dbReference type="ARBA" id="ARBA00024197"/>
    </source>
</evidence>
<evidence type="ECO:0000256" key="8">
    <source>
        <dbReference type="ARBA" id="ARBA00024235"/>
    </source>
</evidence>
<keyword evidence="12" id="KW-1185">Reference proteome</keyword>
<name>A0A0A3ALK6_9PAST</name>
<feature type="transmembrane region" description="Helical" evidence="9">
    <location>
        <begin position="23"/>
        <end position="41"/>
    </location>
</feature>
<evidence type="ECO:0000313" key="11">
    <source>
        <dbReference type="EMBL" id="KGQ70176.1"/>
    </source>
</evidence>
<dbReference type="AlphaFoldDB" id="A0A0A3ALK6"/>